<feature type="transmembrane region" description="Helical" evidence="1">
    <location>
        <begin position="314"/>
        <end position="332"/>
    </location>
</feature>
<dbReference type="STRING" id="553510.B1H19_25640"/>
<keyword evidence="1" id="KW-0472">Membrane</keyword>
<dbReference type="KEGG" id="sgv:B1H19_25640"/>
<organism evidence="3 4">
    <name type="scientific">Streptomyces gilvosporeus</name>
    <dbReference type="NCBI Taxonomy" id="553510"/>
    <lineage>
        <taxon>Bacteria</taxon>
        <taxon>Bacillati</taxon>
        <taxon>Actinomycetota</taxon>
        <taxon>Actinomycetes</taxon>
        <taxon>Kitasatosporales</taxon>
        <taxon>Streptomycetaceae</taxon>
        <taxon>Streptomyces</taxon>
    </lineage>
</organism>
<dbReference type="InterPro" id="IPR050623">
    <property type="entry name" value="Glucan_succinyl_AcylTrfase"/>
</dbReference>
<feature type="transmembrane region" description="Helical" evidence="1">
    <location>
        <begin position="210"/>
        <end position="229"/>
    </location>
</feature>
<proteinExistence type="predicted"/>
<feature type="transmembrane region" description="Helical" evidence="1">
    <location>
        <begin position="352"/>
        <end position="371"/>
    </location>
</feature>
<feature type="transmembrane region" description="Helical" evidence="1">
    <location>
        <begin position="249"/>
        <end position="268"/>
    </location>
</feature>
<reference evidence="3 4" key="1">
    <citation type="submission" date="2017-04" db="EMBL/GenBank/DDBJ databases">
        <title>Complete Genome Sequence of Streptomyces gilvosporeus F607, a Capable Producer of Natamycin.</title>
        <authorList>
            <person name="Zong G."/>
            <person name="Zhong C."/>
            <person name="Fu J."/>
            <person name="Qin R."/>
            <person name="Cao G."/>
        </authorList>
    </citation>
    <scope>NUCLEOTIDE SEQUENCE [LARGE SCALE GENOMIC DNA]</scope>
    <source>
        <strain evidence="3 4">F607</strain>
    </source>
</reference>
<keyword evidence="3" id="KW-0012">Acyltransferase</keyword>
<feature type="transmembrane region" description="Helical" evidence="1">
    <location>
        <begin position="114"/>
        <end position="134"/>
    </location>
</feature>
<dbReference type="PANTHER" id="PTHR36927:SF4">
    <property type="entry name" value="BLR5718 PROTEIN"/>
    <property type="match status" value="1"/>
</dbReference>
<dbReference type="Proteomes" id="UP000192726">
    <property type="component" value="Chromosome"/>
</dbReference>
<keyword evidence="1" id="KW-0812">Transmembrane</keyword>
<dbReference type="AlphaFoldDB" id="A0A1V0TW28"/>
<feature type="transmembrane region" description="Helical" evidence="1">
    <location>
        <begin position="275"/>
        <end position="294"/>
    </location>
</feature>
<dbReference type="EMBL" id="CP020569">
    <property type="protein sequence ID" value="ARF57103.1"/>
    <property type="molecule type" value="Genomic_DNA"/>
</dbReference>
<keyword evidence="4" id="KW-1185">Reference proteome</keyword>
<feature type="domain" description="Acyltransferase 3" evidence="2">
    <location>
        <begin position="29"/>
        <end position="393"/>
    </location>
</feature>
<evidence type="ECO:0000259" key="2">
    <source>
        <dbReference type="Pfam" id="PF01757"/>
    </source>
</evidence>
<evidence type="ECO:0000313" key="4">
    <source>
        <dbReference type="Proteomes" id="UP000192726"/>
    </source>
</evidence>
<gene>
    <name evidence="3" type="ORF">B1H19_25640</name>
</gene>
<dbReference type="RefSeq" id="WP_083107116.1">
    <property type="nucleotide sequence ID" value="NZ_CP020569.1"/>
</dbReference>
<accession>A0A1V0TW28</accession>
<feature type="transmembrane region" description="Helical" evidence="1">
    <location>
        <begin position="377"/>
        <end position="397"/>
    </location>
</feature>
<sequence>MTMDGLRQAASENEAAPPAAAPPQRARLLYIDNLRIALTALVVLHHTAVTYGNIPAWYYTEPAKDGSGLLLDVFVMFNQAFFMGFFFMIAGYFTPPSYDRKGGRLFYRDRLKRLGIPLLVFILLIRPMVNFVGFEQFRDRLPYWLYYFVSWDAGPMWFVEVLLVLAGVYVLIRRRDDRRAGGKADGSAFAAEADHQAAYGPRRAPDHKPLRPGAIIAFTVALALATYLWRMLVPTGTYFPVVGLPTPNFLPQYASFFVIGVLAFRRGWPQTLSRTAGRVGFTVTAVATLAYLPVLLTSPDAVDGHGTWQSLANAAWESTFAVGMVIGLTVFFRERLNRQGRAAGFLSRHAFAVYLIHPPVLVALGFAFRWLHAPAAAKFALVAALALPLCWAVGYVVRSLPRADRVL</sequence>
<dbReference type="Pfam" id="PF01757">
    <property type="entry name" value="Acyl_transf_3"/>
    <property type="match status" value="1"/>
</dbReference>
<keyword evidence="3" id="KW-0808">Transferase</keyword>
<dbReference type="PANTHER" id="PTHR36927">
    <property type="entry name" value="BLR4337 PROTEIN"/>
    <property type="match status" value="1"/>
</dbReference>
<feature type="transmembrane region" description="Helical" evidence="1">
    <location>
        <begin position="34"/>
        <end position="54"/>
    </location>
</feature>
<dbReference type="GO" id="GO:0016747">
    <property type="term" value="F:acyltransferase activity, transferring groups other than amino-acyl groups"/>
    <property type="evidence" value="ECO:0007669"/>
    <property type="project" value="InterPro"/>
</dbReference>
<name>A0A1V0TW28_9ACTN</name>
<evidence type="ECO:0000256" key="1">
    <source>
        <dbReference type="SAM" id="Phobius"/>
    </source>
</evidence>
<dbReference type="InterPro" id="IPR002656">
    <property type="entry name" value="Acyl_transf_3_dom"/>
</dbReference>
<feature type="transmembrane region" description="Helical" evidence="1">
    <location>
        <begin position="154"/>
        <end position="172"/>
    </location>
</feature>
<feature type="transmembrane region" description="Helical" evidence="1">
    <location>
        <begin position="74"/>
        <end position="93"/>
    </location>
</feature>
<evidence type="ECO:0000313" key="3">
    <source>
        <dbReference type="EMBL" id="ARF57103.1"/>
    </source>
</evidence>
<dbReference type="OrthoDB" id="7375713at2"/>
<protein>
    <submittedName>
        <fullName evidence="3">Acyltransferase</fullName>
    </submittedName>
</protein>
<keyword evidence="1" id="KW-1133">Transmembrane helix</keyword>